<dbReference type="RefSeq" id="WP_268875859.1">
    <property type="nucleotide sequence ID" value="NZ_FTOM01000013.1"/>
</dbReference>
<reference evidence="3" key="1">
    <citation type="submission" date="2017-01" db="EMBL/GenBank/DDBJ databases">
        <authorList>
            <person name="Varghese N."/>
            <person name="Submissions S."/>
        </authorList>
    </citation>
    <scope>NUCLEOTIDE SEQUENCE [LARGE SCALE GENOMIC DNA]</scope>
    <source>
        <strain evidence="3">DSM 18714</strain>
    </source>
</reference>
<sequence>MHELIRLARTIRCDSANPVKAFRHRLRIGVIVAALIFILSTLG</sequence>
<dbReference type="EMBL" id="FTOM01000013">
    <property type="protein sequence ID" value="SIS92109.1"/>
    <property type="molecule type" value="Genomic_DNA"/>
</dbReference>
<dbReference type="Proteomes" id="UP000186098">
    <property type="component" value="Unassembled WGS sequence"/>
</dbReference>
<dbReference type="STRING" id="407234.SAMN05421795_11334"/>
<keyword evidence="1" id="KW-0812">Transmembrane</keyword>
<keyword evidence="3" id="KW-1185">Reference proteome</keyword>
<organism evidence="2 3">
    <name type="scientific">Phaeovulum vinaykumarii</name>
    <dbReference type="NCBI Taxonomy" id="407234"/>
    <lineage>
        <taxon>Bacteria</taxon>
        <taxon>Pseudomonadati</taxon>
        <taxon>Pseudomonadota</taxon>
        <taxon>Alphaproteobacteria</taxon>
        <taxon>Rhodobacterales</taxon>
        <taxon>Paracoccaceae</taxon>
        <taxon>Phaeovulum</taxon>
    </lineage>
</organism>
<protein>
    <submittedName>
        <fullName evidence="2">Uncharacterized protein</fullName>
    </submittedName>
</protein>
<feature type="transmembrane region" description="Helical" evidence="1">
    <location>
        <begin position="26"/>
        <end position="42"/>
    </location>
</feature>
<proteinExistence type="predicted"/>
<evidence type="ECO:0000256" key="1">
    <source>
        <dbReference type="SAM" id="Phobius"/>
    </source>
</evidence>
<evidence type="ECO:0000313" key="2">
    <source>
        <dbReference type="EMBL" id="SIS92109.1"/>
    </source>
</evidence>
<dbReference type="AlphaFoldDB" id="A0A1N7N1V3"/>
<keyword evidence="1" id="KW-0472">Membrane</keyword>
<name>A0A1N7N1V3_9RHOB</name>
<keyword evidence="1" id="KW-1133">Transmembrane helix</keyword>
<gene>
    <name evidence="2" type="ORF">SAMN05421795_11334</name>
</gene>
<evidence type="ECO:0000313" key="3">
    <source>
        <dbReference type="Proteomes" id="UP000186098"/>
    </source>
</evidence>
<accession>A0A1N7N1V3</accession>